<evidence type="ECO:0000256" key="2">
    <source>
        <dbReference type="ARBA" id="ARBA00023002"/>
    </source>
</evidence>
<evidence type="ECO:0000256" key="1">
    <source>
        <dbReference type="ARBA" id="ARBA00022630"/>
    </source>
</evidence>
<accession>A0A6J7L4U6</accession>
<dbReference type="InterPro" id="IPR050097">
    <property type="entry name" value="Ferredoxin-NADP_redctase_2"/>
</dbReference>
<proteinExistence type="predicted"/>
<keyword evidence="1" id="KW-0285">Flavoprotein</keyword>
<dbReference type="PROSITE" id="PS50042">
    <property type="entry name" value="CNMP_BINDING_3"/>
    <property type="match status" value="1"/>
</dbReference>
<protein>
    <submittedName>
        <fullName evidence="4">Unannotated protein</fullName>
    </submittedName>
</protein>
<dbReference type="InterPro" id="IPR014710">
    <property type="entry name" value="RmlC-like_jellyroll"/>
</dbReference>
<dbReference type="Pfam" id="PF07992">
    <property type="entry name" value="Pyr_redox_2"/>
    <property type="match status" value="1"/>
</dbReference>
<dbReference type="Gene3D" id="2.60.120.10">
    <property type="entry name" value="Jelly Rolls"/>
    <property type="match status" value="1"/>
</dbReference>
<dbReference type="AlphaFoldDB" id="A0A6J7L4U6"/>
<dbReference type="InterPro" id="IPR036188">
    <property type="entry name" value="FAD/NAD-bd_sf"/>
</dbReference>
<dbReference type="InterPro" id="IPR018490">
    <property type="entry name" value="cNMP-bd_dom_sf"/>
</dbReference>
<dbReference type="GO" id="GO:0016491">
    <property type="term" value="F:oxidoreductase activity"/>
    <property type="evidence" value="ECO:0007669"/>
    <property type="project" value="UniProtKB-KW"/>
</dbReference>
<evidence type="ECO:0000259" key="3">
    <source>
        <dbReference type="PROSITE" id="PS50042"/>
    </source>
</evidence>
<dbReference type="SMART" id="SM00100">
    <property type="entry name" value="cNMP"/>
    <property type="match status" value="1"/>
</dbReference>
<dbReference type="SUPFAM" id="SSF51206">
    <property type="entry name" value="cAMP-binding domain-like"/>
    <property type="match status" value="1"/>
</dbReference>
<organism evidence="4">
    <name type="scientific">freshwater metagenome</name>
    <dbReference type="NCBI Taxonomy" id="449393"/>
    <lineage>
        <taxon>unclassified sequences</taxon>
        <taxon>metagenomes</taxon>
        <taxon>ecological metagenomes</taxon>
    </lineage>
</organism>
<evidence type="ECO:0000313" key="4">
    <source>
        <dbReference type="EMBL" id="CAB4963007.1"/>
    </source>
</evidence>
<dbReference type="SUPFAM" id="SSF51905">
    <property type="entry name" value="FAD/NAD(P)-binding domain"/>
    <property type="match status" value="1"/>
</dbReference>
<dbReference type="Gene3D" id="3.50.50.60">
    <property type="entry name" value="FAD/NAD(P)-binding domain"/>
    <property type="match status" value="2"/>
</dbReference>
<reference evidence="4" key="1">
    <citation type="submission" date="2020-05" db="EMBL/GenBank/DDBJ databases">
        <authorList>
            <person name="Chiriac C."/>
            <person name="Salcher M."/>
            <person name="Ghai R."/>
            <person name="Kavagutti S V."/>
        </authorList>
    </citation>
    <scope>NUCLEOTIDE SEQUENCE</scope>
</reference>
<name>A0A6J7L4U6_9ZZZZ</name>
<dbReference type="PRINTS" id="PR00368">
    <property type="entry name" value="FADPNR"/>
</dbReference>
<keyword evidence="2" id="KW-0560">Oxidoreductase</keyword>
<dbReference type="Pfam" id="PF00027">
    <property type="entry name" value="cNMP_binding"/>
    <property type="match status" value="1"/>
</dbReference>
<dbReference type="EMBL" id="CAFBMK010000526">
    <property type="protein sequence ID" value="CAB4963007.1"/>
    <property type="molecule type" value="Genomic_DNA"/>
</dbReference>
<dbReference type="InterPro" id="IPR023753">
    <property type="entry name" value="FAD/NAD-binding_dom"/>
</dbReference>
<dbReference type="PRINTS" id="PR00469">
    <property type="entry name" value="PNDRDTASEII"/>
</dbReference>
<dbReference type="InterPro" id="IPR000595">
    <property type="entry name" value="cNMP-bd_dom"/>
</dbReference>
<feature type="domain" description="Cyclic nucleotide-binding" evidence="3">
    <location>
        <begin position="43"/>
        <end position="144"/>
    </location>
</feature>
<gene>
    <name evidence="4" type="ORF">UFOPK3564_04188</name>
</gene>
<sequence length="551" mass="59140">MLRRSGEPATGRLMESIGRDLREMQRIPLSPSHVAALRAIGAERHYAAGTFLVRAGDPVDRFVYVEAGEIEVVNPFTDERHLPSTLGPTQFMGEISFLNGGVWSMPMRASVDTVVTEVPRPAMLQLMSEIPEMSDIIITVLAARRRRQLDSHDGTLVLIGEDDDRSVRRIAEFASRNRLPYRSFPLGSPEAESVAKSCSISSDRPAVIFGRDTVVTEPTPVKVARLLGLDYNLVDDEAFDVLIVGGGPAGVAAGVYAGAEGLRALVIEDVAIGGQAGTSSRIENYMGFPTGISGADLLWRGEVQAMKFGTRFAMPRRVARLERLEDGSFCATFDNGRRVRGRAVVVATGVQYRRLPIDRLDTFEGAGVYYAATEIEARYCKNGETVIIGGGNSAGQAAMYLSRSAKHVRLLVRGPSLAASMSSYLSNRLEADPTITIEYGAEITALHGGDRLEAVTIRSVVDGTTRTLSTCAVFVMVGASPNTGWLSGLVDLDGHGFVLTGERIGAPSPYATSHPGIFAVGDVRAGSVKRVAASVGEGSVVISQVWDHIRT</sequence>
<dbReference type="PANTHER" id="PTHR48105">
    <property type="entry name" value="THIOREDOXIN REDUCTASE 1-RELATED-RELATED"/>
    <property type="match status" value="1"/>
</dbReference>
<dbReference type="CDD" id="cd00038">
    <property type="entry name" value="CAP_ED"/>
    <property type="match status" value="1"/>
</dbReference>